<sequence length="109" mass="11828">MSFHLTSSDLRVESHDGRSYLVGRATRADGSHNDVRLDLDGILGNDNGHFQWDGENFTGSARNVSFSIEGGGAVPVLRAELQNAEGHFQGADVNLSERVENVNGDLVFQ</sequence>
<organism evidence="2 3">
    <name type="scientific">Discina gigas</name>
    <dbReference type="NCBI Taxonomy" id="1032678"/>
    <lineage>
        <taxon>Eukaryota</taxon>
        <taxon>Fungi</taxon>
        <taxon>Dikarya</taxon>
        <taxon>Ascomycota</taxon>
        <taxon>Pezizomycotina</taxon>
        <taxon>Pezizomycetes</taxon>
        <taxon>Pezizales</taxon>
        <taxon>Discinaceae</taxon>
        <taxon>Discina</taxon>
    </lineage>
</organism>
<accession>A0ABR3G421</accession>
<evidence type="ECO:0000313" key="3">
    <source>
        <dbReference type="Proteomes" id="UP001447188"/>
    </source>
</evidence>
<keyword evidence="3" id="KW-1185">Reference proteome</keyword>
<dbReference type="Gene3D" id="2.30.60.10">
    <property type="entry name" value="Cyanovirin-N"/>
    <property type="match status" value="1"/>
</dbReference>
<reference evidence="2 3" key="1">
    <citation type="submission" date="2024-02" db="EMBL/GenBank/DDBJ databases">
        <title>Discinaceae phylogenomics.</title>
        <authorList>
            <person name="Dirks A.C."/>
            <person name="James T.Y."/>
        </authorList>
    </citation>
    <scope>NUCLEOTIDE SEQUENCE [LARGE SCALE GENOMIC DNA]</scope>
    <source>
        <strain evidence="2 3">ACD0624</strain>
    </source>
</reference>
<dbReference type="PANTHER" id="PTHR42076">
    <property type="entry name" value="CYANOVIRIN-N HOMOLOG"/>
    <property type="match status" value="1"/>
</dbReference>
<dbReference type="SUPFAM" id="SSF51322">
    <property type="entry name" value="Cyanovirin-N"/>
    <property type="match status" value="1"/>
</dbReference>
<dbReference type="InterPro" id="IPR036673">
    <property type="entry name" value="Cyanovirin-N_sf"/>
</dbReference>
<evidence type="ECO:0000259" key="1">
    <source>
        <dbReference type="SMART" id="SM01111"/>
    </source>
</evidence>
<dbReference type="SMART" id="SM01111">
    <property type="entry name" value="CVNH"/>
    <property type="match status" value="1"/>
</dbReference>
<comment type="caution">
    <text evidence="2">The sequence shown here is derived from an EMBL/GenBank/DDBJ whole genome shotgun (WGS) entry which is preliminary data.</text>
</comment>
<dbReference type="Proteomes" id="UP001447188">
    <property type="component" value="Unassembled WGS sequence"/>
</dbReference>
<dbReference type="PANTHER" id="PTHR42076:SF1">
    <property type="entry name" value="CYANOVIRIN-N DOMAIN-CONTAINING PROTEIN"/>
    <property type="match status" value="1"/>
</dbReference>
<name>A0ABR3G421_9PEZI</name>
<dbReference type="EMBL" id="JBBBZM010000536">
    <property type="protein sequence ID" value="KAL0630535.1"/>
    <property type="molecule type" value="Genomic_DNA"/>
</dbReference>
<protein>
    <recommendedName>
        <fullName evidence="1">Cyanovirin-N domain-containing protein</fullName>
    </recommendedName>
</protein>
<dbReference type="Pfam" id="PF08881">
    <property type="entry name" value="CVNH"/>
    <property type="match status" value="1"/>
</dbReference>
<gene>
    <name evidence="2" type="ORF">Q9L58_010618</name>
</gene>
<proteinExistence type="predicted"/>
<dbReference type="InterPro" id="IPR011058">
    <property type="entry name" value="Cyanovirin-N"/>
</dbReference>
<evidence type="ECO:0000313" key="2">
    <source>
        <dbReference type="EMBL" id="KAL0630535.1"/>
    </source>
</evidence>
<feature type="domain" description="Cyanovirin-N" evidence="1">
    <location>
        <begin position="2"/>
        <end position="108"/>
    </location>
</feature>